<evidence type="ECO:0000313" key="1">
    <source>
        <dbReference type="EMBL" id="MET4756290.1"/>
    </source>
</evidence>
<name>A0ABV2SEX4_9GAMM</name>
<comment type="caution">
    <text evidence="1">The sequence shown here is derived from an EMBL/GenBank/DDBJ whole genome shotgun (WGS) entry which is preliminary data.</text>
</comment>
<accession>A0ABV2SEX4</accession>
<dbReference type="RefSeq" id="WP_354011397.1">
    <property type="nucleotide sequence ID" value="NZ_JBEWTA010000001.1"/>
</dbReference>
<reference evidence="1 2" key="1">
    <citation type="submission" date="2024-06" db="EMBL/GenBank/DDBJ databases">
        <title>Genomic Encyclopedia of Type Strains, Phase V (KMG-V): Genome sequencing to study the core and pangenomes of soil and plant-associated prokaryotes.</title>
        <authorList>
            <person name="Whitman W."/>
        </authorList>
    </citation>
    <scope>NUCLEOTIDE SEQUENCE [LARGE SCALE GENOMIC DNA]</scope>
    <source>
        <strain evidence="1 2">NE40</strain>
    </source>
</reference>
<gene>
    <name evidence="1" type="ORF">V5J35_001482</name>
</gene>
<proteinExistence type="predicted"/>
<keyword evidence="2" id="KW-1185">Reference proteome</keyword>
<dbReference type="Proteomes" id="UP001549366">
    <property type="component" value="Unassembled WGS sequence"/>
</dbReference>
<organism evidence="1 2">
    <name type="scientific">Endozoicomonas lisbonensis</name>
    <dbReference type="NCBI Taxonomy" id="3120522"/>
    <lineage>
        <taxon>Bacteria</taxon>
        <taxon>Pseudomonadati</taxon>
        <taxon>Pseudomonadota</taxon>
        <taxon>Gammaproteobacteria</taxon>
        <taxon>Oceanospirillales</taxon>
        <taxon>Endozoicomonadaceae</taxon>
        <taxon>Endozoicomonas</taxon>
    </lineage>
</organism>
<evidence type="ECO:0000313" key="2">
    <source>
        <dbReference type="Proteomes" id="UP001549366"/>
    </source>
</evidence>
<dbReference type="EMBL" id="JBEWTB010000002">
    <property type="protein sequence ID" value="MET4756290.1"/>
    <property type="molecule type" value="Genomic_DNA"/>
</dbReference>
<sequence>MEIKFSSPVVKKNALARRELLPLIGSYDSTYGDDEYIEQVVITHTRATWVWYYVLPCEFFALRK</sequence>
<protein>
    <submittedName>
        <fullName evidence="1">Uncharacterized protein</fullName>
    </submittedName>
</protein>